<evidence type="ECO:0000313" key="1">
    <source>
        <dbReference type="EMBL" id="GBP82129.1"/>
    </source>
</evidence>
<dbReference type="OrthoDB" id="10017160at2759"/>
<dbReference type="InterPro" id="IPR052709">
    <property type="entry name" value="Transposase-MT_Hybrid"/>
</dbReference>
<protein>
    <recommendedName>
        <fullName evidence="3">Histone-lysine N-methyltransferase SETMAR</fullName>
    </recommendedName>
</protein>
<sequence length="160" mass="18163">MNLSDDSREGLTSMATTEDNISTVRLIIEIDKGMTHQQNWTSLGIGVNQVHKVFHEYLAVRKLCTRWIPNNLTDAQKLRRINYCREMMQRFAGGDLSAVYDIITAGIYLEFSVMIQQTDVGAGVTEWSRAQPNQDGNLRLYLARSFGGWLPAFVVFENSL</sequence>
<dbReference type="PANTHER" id="PTHR46060:SF1">
    <property type="entry name" value="MARINER MOS1 TRANSPOSASE-LIKE PROTEIN"/>
    <property type="match status" value="1"/>
</dbReference>
<organism evidence="1 2">
    <name type="scientific">Eumeta variegata</name>
    <name type="common">Bagworm moth</name>
    <name type="synonym">Eumeta japonica</name>
    <dbReference type="NCBI Taxonomy" id="151549"/>
    <lineage>
        <taxon>Eukaryota</taxon>
        <taxon>Metazoa</taxon>
        <taxon>Ecdysozoa</taxon>
        <taxon>Arthropoda</taxon>
        <taxon>Hexapoda</taxon>
        <taxon>Insecta</taxon>
        <taxon>Pterygota</taxon>
        <taxon>Neoptera</taxon>
        <taxon>Endopterygota</taxon>
        <taxon>Lepidoptera</taxon>
        <taxon>Glossata</taxon>
        <taxon>Ditrysia</taxon>
        <taxon>Tineoidea</taxon>
        <taxon>Psychidae</taxon>
        <taxon>Oiketicinae</taxon>
        <taxon>Eumeta</taxon>
    </lineage>
</organism>
<evidence type="ECO:0008006" key="3">
    <source>
        <dbReference type="Google" id="ProtNLM"/>
    </source>
</evidence>
<comment type="caution">
    <text evidence="1">The sequence shown here is derived from an EMBL/GenBank/DDBJ whole genome shotgun (WGS) entry which is preliminary data.</text>
</comment>
<dbReference type="Proteomes" id="UP000299102">
    <property type="component" value="Unassembled WGS sequence"/>
</dbReference>
<proteinExistence type="predicted"/>
<accession>A0A4C1Z5D3</accession>
<name>A0A4C1Z5D3_EUMVA</name>
<reference evidence="1 2" key="1">
    <citation type="journal article" date="2019" name="Commun. Biol.">
        <title>The bagworm genome reveals a unique fibroin gene that provides high tensile strength.</title>
        <authorList>
            <person name="Kono N."/>
            <person name="Nakamura H."/>
            <person name="Ohtoshi R."/>
            <person name="Tomita M."/>
            <person name="Numata K."/>
            <person name="Arakawa K."/>
        </authorList>
    </citation>
    <scope>NUCLEOTIDE SEQUENCE [LARGE SCALE GENOMIC DNA]</scope>
</reference>
<gene>
    <name evidence="1" type="ORF">EVAR_62182_1</name>
</gene>
<dbReference type="AlphaFoldDB" id="A0A4C1Z5D3"/>
<keyword evidence="2" id="KW-1185">Reference proteome</keyword>
<dbReference type="EMBL" id="BGZK01001549">
    <property type="protein sequence ID" value="GBP82129.1"/>
    <property type="molecule type" value="Genomic_DNA"/>
</dbReference>
<evidence type="ECO:0000313" key="2">
    <source>
        <dbReference type="Proteomes" id="UP000299102"/>
    </source>
</evidence>
<dbReference type="PANTHER" id="PTHR46060">
    <property type="entry name" value="MARINER MOS1 TRANSPOSASE-LIKE PROTEIN"/>
    <property type="match status" value="1"/>
</dbReference>